<dbReference type="CDD" id="cd06262">
    <property type="entry name" value="metallo-hydrolase-like_MBL-fold"/>
    <property type="match status" value="1"/>
</dbReference>
<organism evidence="2 3">
    <name type="scientific">Lyophyllum shimeji</name>
    <name type="common">Hon-shimeji</name>
    <name type="synonym">Tricholoma shimeji</name>
    <dbReference type="NCBI Taxonomy" id="47721"/>
    <lineage>
        <taxon>Eukaryota</taxon>
        <taxon>Fungi</taxon>
        <taxon>Dikarya</taxon>
        <taxon>Basidiomycota</taxon>
        <taxon>Agaricomycotina</taxon>
        <taxon>Agaricomycetes</taxon>
        <taxon>Agaricomycetidae</taxon>
        <taxon>Agaricales</taxon>
        <taxon>Tricholomatineae</taxon>
        <taxon>Lyophyllaceae</taxon>
        <taxon>Lyophyllum</taxon>
    </lineage>
</organism>
<dbReference type="AlphaFoldDB" id="A0A9P3PRG9"/>
<gene>
    <name evidence="2" type="ORF">LshimejAT787_0800700</name>
</gene>
<dbReference type="InterPro" id="IPR012675">
    <property type="entry name" value="Beta-grasp_dom_sf"/>
</dbReference>
<dbReference type="InterPro" id="IPR001279">
    <property type="entry name" value="Metallo-B-lactamas"/>
</dbReference>
<comment type="caution">
    <text evidence="2">The sequence shown here is derived from an EMBL/GenBank/DDBJ whole genome shotgun (WGS) entry which is preliminary data.</text>
</comment>
<reference evidence="2" key="1">
    <citation type="submission" date="2022-07" db="EMBL/GenBank/DDBJ databases">
        <title>The genome of Lyophyllum shimeji provides insight into the initial evolution of ectomycorrhizal fungal genome.</title>
        <authorList>
            <person name="Kobayashi Y."/>
            <person name="Shibata T."/>
            <person name="Hirakawa H."/>
            <person name="Shigenobu S."/>
            <person name="Nishiyama T."/>
            <person name="Yamada A."/>
            <person name="Hasebe M."/>
            <person name="Kawaguchi M."/>
        </authorList>
    </citation>
    <scope>NUCLEOTIDE SEQUENCE</scope>
    <source>
        <strain evidence="2">AT787</strain>
    </source>
</reference>
<protein>
    <submittedName>
        <fullName evidence="2">Metallo-hydrolase oxidoreductase</fullName>
    </submittedName>
</protein>
<dbReference type="EMBL" id="BRPK01000008">
    <property type="protein sequence ID" value="GLB40199.1"/>
    <property type="molecule type" value="Genomic_DNA"/>
</dbReference>
<dbReference type="Proteomes" id="UP001063166">
    <property type="component" value="Unassembled WGS sequence"/>
</dbReference>
<dbReference type="PANTHER" id="PTHR42951:SF4">
    <property type="entry name" value="ACYL-COENZYME A THIOESTERASE MBLAC2"/>
    <property type="match status" value="1"/>
</dbReference>
<dbReference type="Gene3D" id="3.10.20.30">
    <property type="match status" value="1"/>
</dbReference>
<name>A0A9P3PRG9_LYOSH</name>
<accession>A0A9P3PRG9</accession>
<dbReference type="OrthoDB" id="3341310at2759"/>
<dbReference type="SUPFAM" id="SSF56281">
    <property type="entry name" value="Metallo-hydrolase/oxidoreductase"/>
    <property type="match status" value="1"/>
</dbReference>
<dbReference type="SMART" id="SM00849">
    <property type="entry name" value="Lactamase_B"/>
    <property type="match status" value="1"/>
</dbReference>
<dbReference type="Gene3D" id="3.60.15.10">
    <property type="entry name" value="Ribonuclease Z/Hydroxyacylglutathione hydrolase-like"/>
    <property type="match status" value="1"/>
</dbReference>
<sequence>MPADSDSSRTITVLYFAAASTATKLTEEHVPLPGDAPFSLSSLAALLVSRHPDTELGKVLEGSQWSVDAEMVDNPETCLEGEKDEGVSHSLPYQSFKVYSSIAQHYMIEEYNDIYSEHPFIYVKVVPSSNTLVVVDTGCGGASDHPDEEITSLREFTETVGLDDEGNSLNEGVKMRYTVVITHCHYDHILSDRYIIPGSDGMMVIHTPGHTPDELAIYDAKERMLYVGDSLYEHEQIIFPSEGSIVAWFASIESLISLVQSHDKSEDMQDAVLLNVCHCTVAQPALEVSEAARLFMGDVVELKEDVKKRLVIPGETNVVYRQKGGRFLPRCPGKSVEEAREQRAH</sequence>
<keyword evidence="3" id="KW-1185">Reference proteome</keyword>
<evidence type="ECO:0000259" key="1">
    <source>
        <dbReference type="SMART" id="SM00849"/>
    </source>
</evidence>
<dbReference type="PANTHER" id="PTHR42951">
    <property type="entry name" value="METALLO-BETA-LACTAMASE DOMAIN-CONTAINING"/>
    <property type="match status" value="1"/>
</dbReference>
<proteinExistence type="predicted"/>
<feature type="domain" description="Metallo-beta-lactamase" evidence="1">
    <location>
        <begin position="118"/>
        <end position="278"/>
    </location>
</feature>
<evidence type="ECO:0000313" key="3">
    <source>
        <dbReference type="Proteomes" id="UP001063166"/>
    </source>
</evidence>
<dbReference type="InterPro" id="IPR036866">
    <property type="entry name" value="RibonucZ/Hydroxyglut_hydro"/>
</dbReference>
<dbReference type="Pfam" id="PF00753">
    <property type="entry name" value="Lactamase_B"/>
    <property type="match status" value="1"/>
</dbReference>
<dbReference type="InterPro" id="IPR050855">
    <property type="entry name" value="NDM-1-like"/>
</dbReference>
<evidence type="ECO:0000313" key="2">
    <source>
        <dbReference type="EMBL" id="GLB40199.1"/>
    </source>
</evidence>